<comment type="subcellular location">
    <subcellularLocation>
        <location evidence="1">Cell membrane</location>
        <topology evidence="1">Multi-pass membrane protein</topology>
    </subcellularLocation>
</comment>
<dbReference type="Proteomes" id="UP000068250">
    <property type="component" value="Chromosome I"/>
</dbReference>
<dbReference type="InterPro" id="IPR036640">
    <property type="entry name" value="ABC1_TM_sf"/>
</dbReference>
<dbReference type="Pfam" id="PF00664">
    <property type="entry name" value="ABC_membrane"/>
    <property type="match status" value="1"/>
</dbReference>
<dbReference type="PANTHER" id="PTHR24221">
    <property type="entry name" value="ATP-BINDING CASSETTE SUB-FAMILY B"/>
    <property type="match status" value="1"/>
</dbReference>
<reference evidence="12" key="1">
    <citation type="submission" date="2014-09" db="EMBL/GenBank/DDBJ databases">
        <authorList>
            <person name="Illeghems K.G."/>
        </authorList>
    </citation>
    <scope>NUCLEOTIDE SEQUENCE [LARGE SCALE GENOMIC DNA]</scope>
    <source>
        <strain evidence="12">LMG 23848T</strain>
    </source>
</reference>
<dbReference type="GO" id="GO:0005524">
    <property type="term" value="F:ATP binding"/>
    <property type="evidence" value="ECO:0007669"/>
    <property type="project" value="UniProtKB-KW"/>
</dbReference>
<dbReference type="InterPro" id="IPR039421">
    <property type="entry name" value="Type_1_exporter"/>
</dbReference>
<dbReference type="Gene3D" id="1.20.1560.10">
    <property type="entry name" value="ABC transporter type 1, transmembrane domain"/>
    <property type="match status" value="1"/>
</dbReference>
<evidence type="ECO:0000256" key="6">
    <source>
        <dbReference type="ARBA" id="ARBA00022989"/>
    </source>
</evidence>
<feature type="transmembrane region" description="Helical" evidence="8">
    <location>
        <begin position="285"/>
        <end position="306"/>
    </location>
</feature>
<dbReference type="EMBL" id="LN609302">
    <property type="protein sequence ID" value="CEF53626.1"/>
    <property type="molecule type" value="Genomic_DNA"/>
</dbReference>
<dbReference type="GO" id="GO:0016887">
    <property type="term" value="F:ATP hydrolysis activity"/>
    <property type="evidence" value="ECO:0007669"/>
    <property type="project" value="InterPro"/>
</dbReference>
<dbReference type="GO" id="GO:0140359">
    <property type="term" value="F:ABC-type transporter activity"/>
    <property type="evidence" value="ECO:0007669"/>
    <property type="project" value="InterPro"/>
</dbReference>
<feature type="domain" description="ABC transmembrane type-1" evidence="10">
    <location>
        <begin position="139"/>
        <end position="426"/>
    </location>
</feature>
<evidence type="ECO:0000256" key="7">
    <source>
        <dbReference type="ARBA" id="ARBA00023136"/>
    </source>
</evidence>
<evidence type="ECO:0000259" key="10">
    <source>
        <dbReference type="PROSITE" id="PS50929"/>
    </source>
</evidence>
<evidence type="ECO:0000256" key="4">
    <source>
        <dbReference type="ARBA" id="ARBA00022741"/>
    </source>
</evidence>
<evidence type="ECO:0000313" key="12">
    <source>
        <dbReference type="Proteomes" id="UP000068250"/>
    </source>
</evidence>
<dbReference type="SUPFAM" id="SSF90123">
    <property type="entry name" value="ABC transporter transmembrane region"/>
    <property type="match status" value="1"/>
</dbReference>
<dbReference type="InterPro" id="IPR011527">
    <property type="entry name" value="ABC1_TM_dom"/>
</dbReference>
<dbReference type="STRING" id="431306.AGA_321"/>
<feature type="domain" description="ABC transporter" evidence="9">
    <location>
        <begin position="460"/>
        <end position="695"/>
    </location>
</feature>
<dbReference type="GO" id="GO:0005886">
    <property type="term" value="C:plasma membrane"/>
    <property type="evidence" value="ECO:0007669"/>
    <property type="project" value="UniProtKB-SubCell"/>
</dbReference>
<evidence type="ECO:0000256" key="5">
    <source>
        <dbReference type="ARBA" id="ARBA00022840"/>
    </source>
</evidence>
<dbReference type="AlphaFoldDB" id="A0A0U5BFU3"/>
<proteinExistence type="predicted"/>
<dbReference type="InterPro" id="IPR017871">
    <property type="entry name" value="ABC_transporter-like_CS"/>
</dbReference>
<evidence type="ECO:0000259" key="9">
    <source>
        <dbReference type="PROSITE" id="PS50893"/>
    </source>
</evidence>
<evidence type="ECO:0000313" key="11">
    <source>
        <dbReference type="EMBL" id="CEF53626.1"/>
    </source>
</evidence>
<dbReference type="PATRIC" id="fig|431306.5.peg.272"/>
<evidence type="ECO:0000256" key="8">
    <source>
        <dbReference type="SAM" id="Phobius"/>
    </source>
</evidence>
<feature type="transmembrane region" description="Helical" evidence="8">
    <location>
        <begin position="179"/>
        <end position="196"/>
    </location>
</feature>
<keyword evidence="2" id="KW-0813">Transport</keyword>
<dbReference type="Gene3D" id="3.40.50.300">
    <property type="entry name" value="P-loop containing nucleotide triphosphate hydrolases"/>
    <property type="match status" value="1"/>
</dbReference>
<evidence type="ECO:0000256" key="1">
    <source>
        <dbReference type="ARBA" id="ARBA00004651"/>
    </source>
</evidence>
<dbReference type="FunFam" id="3.40.50.300:FF:000287">
    <property type="entry name" value="Multidrug ABC transporter ATP-binding protein"/>
    <property type="match status" value="1"/>
</dbReference>
<sequence length="699" mass="75571">MQLRLGIRPCAGQVGQKLVDFAFCHVARGGLGSRGVCFAGFCGGLCHFSGRCFGGHGAVYRKRGRGCYFSSGGGFAQYYAFTIQTACPSRWCGWTLFSDFWFMASSASGVASGVRKTSLFVDVLGFVIRLWLAFPLPLAVTVVMVLLATVADVLMPLAAGRLVSDVAVPASQTALLQDALWMVAALAACGFGSVLAKRYAYLGITRLTTRVMQKIGTESFAHVQRLSTDWHANTFAGSTVRRLTRGMWAVDMLDDTLLLMLLPEFCLLVLTTLVLGWHWPAMGAMLGVLSVLFVALSCTLTLRYVAPSAQAANAGDSKVGAALADAMTCNAVVKAFGAEEREETRLAQTLDQWRHATAHMWIRGTDSANIQAAAVVVMRLSLAGAAVWLWFKGRAGPGDVAYVLTMTFLVQGYLREIGQQVSVVQRSVNEMEELLILWRTPPAVPDPVQPVSLHVAHGAITFAHVTFQYPGQKTPLFTDLSVTIAAGSRVGLVGPSGSGKTTFTKLLLRLYAQNSGHIRIDGVDTATVRQSDLRRQIALVPQEPILFHRSLAENIAYGRPDATPEQIAQAARLANAADFIERLPEGYATLVGERGIKLSGGERQRVAIARAFLADARILVLDEATASLDSESEALVQEAMERLMEGRTVLIVAHRLATVVGLDRILVFERGRIVEDGPHAQLVQQAGGLYQRLYALQSL</sequence>
<evidence type="ECO:0000256" key="2">
    <source>
        <dbReference type="ARBA" id="ARBA00022448"/>
    </source>
</evidence>
<evidence type="ECO:0000256" key="3">
    <source>
        <dbReference type="ARBA" id="ARBA00022692"/>
    </source>
</evidence>
<keyword evidence="3 8" id="KW-0812">Transmembrane</keyword>
<dbReference type="PANTHER" id="PTHR24221:SF654">
    <property type="entry name" value="ATP-BINDING CASSETTE SUB-FAMILY B MEMBER 6"/>
    <property type="match status" value="1"/>
</dbReference>
<feature type="transmembrane region" description="Helical" evidence="8">
    <location>
        <begin position="370"/>
        <end position="391"/>
    </location>
</feature>
<keyword evidence="6 8" id="KW-1133">Transmembrane helix</keyword>
<dbReference type="PROSITE" id="PS00211">
    <property type="entry name" value="ABC_TRANSPORTER_1"/>
    <property type="match status" value="1"/>
</dbReference>
<dbReference type="SMART" id="SM00382">
    <property type="entry name" value="AAA"/>
    <property type="match status" value="1"/>
</dbReference>
<dbReference type="InterPro" id="IPR003439">
    <property type="entry name" value="ABC_transporter-like_ATP-bd"/>
</dbReference>
<feature type="transmembrane region" description="Helical" evidence="8">
    <location>
        <begin position="257"/>
        <end position="279"/>
    </location>
</feature>
<dbReference type="InterPro" id="IPR003593">
    <property type="entry name" value="AAA+_ATPase"/>
</dbReference>
<dbReference type="SUPFAM" id="SSF52540">
    <property type="entry name" value="P-loop containing nucleoside triphosphate hydrolases"/>
    <property type="match status" value="1"/>
</dbReference>
<dbReference type="PROSITE" id="PS50893">
    <property type="entry name" value="ABC_TRANSPORTER_2"/>
    <property type="match status" value="1"/>
</dbReference>
<dbReference type="Pfam" id="PF00005">
    <property type="entry name" value="ABC_tran"/>
    <property type="match status" value="1"/>
</dbReference>
<dbReference type="InterPro" id="IPR027417">
    <property type="entry name" value="P-loop_NTPase"/>
</dbReference>
<dbReference type="GO" id="GO:0034040">
    <property type="term" value="F:ATPase-coupled lipid transmembrane transporter activity"/>
    <property type="evidence" value="ECO:0007669"/>
    <property type="project" value="TreeGrafter"/>
</dbReference>
<protein>
    <submittedName>
        <fullName evidence="11">ABC transporter, ATP-binding protein</fullName>
    </submittedName>
</protein>
<keyword evidence="4" id="KW-0547">Nucleotide-binding</keyword>
<name>A0A0U5BFU3_9PROT</name>
<accession>A0A0U5BFU3</accession>
<keyword evidence="7 8" id="KW-0472">Membrane</keyword>
<dbReference type="PROSITE" id="PS50929">
    <property type="entry name" value="ABC_TM1F"/>
    <property type="match status" value="1"/>
</dbReference>
<gene>
    <name evidence="11" type="primary">exsA</name>
    <name evidence="11" type="ORF">AGA_321</name>
</gene>
<keyword evidence="5 11" id="KW-0067">ATP-binding</keyword>
<organism evidence="11 12">
    <name type="scientific">Acetobacter ghanensis</name>
    <dbReference type="NCBI Taxonomy" id="431306"/>
    <lineage>
        <taxon>Bacteria</taxon>
        <taxon>Pseudomonadati</taxon>
        <taxon>Pseudomonadota</taxon>
        <taxon>Alphaproteobacteria</taxon>
        <taxon>Acetobacterales</taxon>
        <taxon>Acetobacteraceae</taxon>
        <taxon>Acetobacter</taxon>
    </lineage>
</organism>